<dbReference type="InterPro" id="IPR013103">
    <property type="entry name" value="RVT_2"/>
</dbReference>
<evidence type="ECO:0000259" key="2">
    <source>
        <dbReference type="Pfam" id="PF07727"/>
    </source>
</evidence>
<gene>
    <name evidence="3" type="ORF">PACLA_8A079031</name>
</gene>
<dbReference type="InterPro" id="IPR051055">
    <property type="entry name" value="PIF1_helicase"/>
</dbReference>
<dbReference type="EMBL" id="CACRXK020008850">
    <property type="protein sequence ID" value="CAB4015804.1"/>
    <property type="molecule type" value="Genomic_DNA"/>
</dbReference>
<accession>A0A7D9ETL2</accession>
<feature type="compositionally biased region" description="Basic and acidic residues" evidence="1">
    <location>
        <begin position="340"/>
        <end position="354"/>
    </location>
</feature>
<evidence type="ECO:0000313" key="3">
    <source>
        <dbReference type="EMBL" id="CAB4015804.1"/>
    </source>
</evidence>
<feature type="region of interest" description="Disordered" evidence="1">
    <location>
        <begin position="328"/>
        <end position="354"/>
    </location>
</feature>
<dbReference type="PANTHER" id="PTHR47642:SF6">
    <property type="entry name" value="ATP-DEPENDENT DNA HELICASE"/>
    <property type="match status" value="1"/>
</dbReference>
<dbReference type="GO" id="GO:0004386">
    <property type="term" value="F:helicase activity"/>
    <property type="evidence" value="ECO:0007669"/>
    <property type="project" value="UniProtKB-KW"/>
</dbReference>
<dbReference type="InterPro" id="IPR027417">
    <property type="entry name" value="P-loop_NTPase"/>
</dbReference>
<reference evidence="3" key="1">
    <citation type="submission" date="2020-04" db="EMBL/GenBank/DDBJ databases">
        <authorList>
            <person name="Alioto T."/>
            <person name="Alioto T."/>
            <person name="Gomez Garrido J."/>
        </authorList>
    </citation>
    <scope>NUCLEOTIDE SEQUENCE</scope>
    <source>
        <strain evidence="3">A484AB</strain>
    </source>
</reference>
<proteinExistence type="predicted"/>
<dbReference type="OrthoDB" id="414945at2759"/>
<sequence>MYNFTLYRADIAKERRERANSRLCHIVICDSITKCRGSYQQRIVNRNGFERLTEGIRHVCHGSCAKRETNDFRRIQERVAKPQGKRKGTWWEGCQRGGEYHVNEAKVRLQSVGRRHRKDGVATDTINKSGINNKSNSSLLVNTGATSHIINDKSKFVDFDEEFNPSAHVIELADGMHAAIERGASISLDKQLKQLKCPDGTTFGMEQKGDIQKLENIVEGMNISNYDEVECKVCTKGKICQFRNRSPDERATAPLDFVHCDLASPIDPANLPKSIWTYAVMAAAYIRNCCFNTRLGSNHESKVDPDEQEGEFLPCKVSVPIANESAISTQGDESANGTESVHDEVRTQAVHSPERNKWEKAMDDEIEALEGNETFELVPPPKGREQAIQNNMLVHQMDVKTAYLNAPIDCEIFIEQPKGYERSVKDSLSNKFRMKDLGVLSWFLGTEFKCSEGAIEMSQKQYIEKLLLRFGMAECKPKVTPTVLGLDKVVDTKSPELKDPTLYRAIVGSLIDVMTVLRYLKGTIEQRFRKSESTLKLVGFRDSDWGGNVCDRYSVVGRGSFHFLEKSKTANCVALCTCEAEYMALTDAVQEAKFLKQLCVDLNIVQNIHNNTLPFGGILVILSGDFHQLKPIPDVLDSGDPVYKSIIFDKVFPHRIALTRIMRQGEGEMRLKDALDSIRLGKCDDETEVYLCGLSRSCTGTGDTPHIHIYFTKLPVAVHNSYMLINLPGQVLKFESTDTGHKILLKDTFAEILMLKPGCKVMLLFNINDDLKNGTFGTFINSSNSNSLQVEFPNVGIVTLQCKTWYKYDHAGHVQASRMQFPLRPSYAIMVHKAQNTTLDSVVVHCSQEFDSGQTYVALLRVRSEDNFQVIGFQKRYLLPPPPEIAQIATTRHGNPVETFKCCSNVELDRENYKLDCNNQYEDHSEFFDNDIATEEEIAKQCFEANQGNAVDLDGILHSMTDDASDTWLISPPSEFSIKTFLGSLKNDSNTDKMSELIKEQQIMP</sequence>
<keyword evidence="3" id="KW-0347">Helicase</keyword>
<dbReference type="CDD" id="cd09272">
    <property type="entry name" value="RNase_HI_RT_Ty1"/>
    <property type="match status" value="1"/>
</dbReference>
<dbReference type="PANTHER" id="PTHR47642">
    <property type="entry name" value="ATP-DEPENDENT DNA HELICASE"/>
    <property type="match status" value="1"/>
</dbReference>
<name>A0A7D9ETL2_PARCT</name>
<evidence type="ECO:0000256" key="1">
    <source>
        <dbReference type="SAM" id="MobiDB-lite"/>
    </source>
</evidence>
<keyword evidence="3" id="KW-0547">Nucleotide-binding</keyword>
<dbReference type="Proteomes" id="UP001152795">
    <property type="component" value="Unassembled WGS sequence"/>
</dbReference>
<dbReference type="AlphaFoldDB" id="A0A7D9ETL2"/>
<comment type="caution">
    <text evidence="3">The sequence shown here is derived from an EMBL/GenBank/DDBJ whole genome shotgun (WGS) entry which is preliminary data.</text>
</comment>
<feature type="domain" description="Reverse transcriptase Ty1/copia-type" evidence="2">
    <location>
        <begin position="423"/>
        <end position="483"/>
    </location>
</feature>
<organism evidence="3 4">
    <name type="scientific">Paramuricea clavata</name>
    <name type="common">Red gorgonian</name>
    <name type="synonym">Violescent sea-whip</name>
    <dbReference type="NCBI Taxonomy" id="317549"/>
    <lineage>
        <taxon>Eukaryota</taxon>
        <taxon>Metazoa</taxon>
        <taxon>Cnidaria</taxon>
        <taxon>Anthozoa</taxon>
        <taxon>Octocorallia</taxon>
        <taxon>Malacalcyonacea</taxon>
        <taxon>Plexauridae</taxon>
        <taxon>Paramuricea</taxon>
    </lineage>
</organism>
<keyword evidence="4" id="KW-1185">Reference proteome</keyword>
<keyword evidence="3" id="KW-0067">ATP-binding</keyword>
<evidence type="ECO:0000313" key="4">
    <source>
        <dbReference type="Proteomes" id="UP001152795"/>
    </source>
</evidence>
<dbReference type="Pfam" id="PF07727">
    <property type="entry name" value="RVT_2"/>
    <property type="match status" value="1"/>
</dbReference>
<protein>
    <submittedName>
        <fullName evidence="3">ATP-dependent DNA helicase PIF1-like</fullName>
    </submittedName>
</protein>
<keyword evidence="3" id="KW-0378">Hydrolase</keyword>
<feature type="compositionally biased region" description="Polar residues" evidence="1">
    <location>
        <begin position="328"/>
        <end position="339"/>
    </location>
</feature>
<dbReference type="SUPFAM" id="SSF52540">
    <property type="entry name" value="P-loop containing nucleoside triphosphate hydrolases"/>
    <property type="match status" value="1"/>
</dbReference>